<proteinExistence type="predicted"/>
<protein>
    <submittedName>
        <fullName evidence="2">GNAT family N-acetyltransferase</fullName>
    </submittedName>
</protein>
<sequence>MEIMKSDNMSGNEEILTLLLQANPDKEKVMCDYHTSEHYVLKDNEAIKEVLLLKARSPKEVEVLNISIKSKYQNQGLGKILMKHIFNILKKRNYEKVTLGTGNSSINQLAFYQKLFC</sequence>
<evidence type="ECO:0000259" key="1">
    <source>
        <dbReference type="PROSITE" id="PS51186"/>
    </source>
</evidence>
<evidence type="ECO:0000313" key="3">
    <source>
        <dbReference type="Proteomes" id="UP001197626"/>
    </source>
</evidence>
<organism evidence="2 3">
    <name type="scientific">Staphylococcus ratti</name>
    <dbReference type="NCBI Taxonomy" id="2892440"/>
    <lineage>
        <taxon>Bacteria</taxon>
        <taxon>Bacillati</taxon>
        <taxon>Bacillota</taxon>
        <taxon>Bacilli</taxon>
        <taxon>Bacillales</taxon>
        <taxon>Staphylococcaceae</taxon>
        <taxon>Staphylococcus</taxon>
    </lineage>
</organism>
<dbReference type="Gene3D" id="3.40.630.30">
    <property type="match status" value="1"/>
</dbReference>
<feature type="domain" description="N-acetyltransferase" evidence="1">
    <location>
        <begin position="2"/>
        <end position="117"/>
    </location>
</feature>
<name>A0ABY3PDR8_9STAP</name>
<dbReference type="InterPro" id="IPR016181">
    <property type="entry name" value="Acyl_CoA_acyltransferase"/>
</dbReference>
<gene>
    <name evidence="2" type="ORF">LN051_01580</name>
</gene>
<dbReference type="Proteomes" id="UP001197626">
    <property type="component" value="Chromosome"/>
</dbReference>
<accession>A0ABY3PDR8</accession>
<dbReference type="SUPFAM" id="SSF55729">
    <property type="entry name" value="Acyl-CoA N-acyltransferases (Nat)"/>
    <property type="match status" value="1"/>
</dbReference>
<dbReference type="RefSeq" id="WP_229292884.1">
    <property type="nucleotide sequence ID" value="NZ_CP086654.1"/>
</dbReference>
<dbReference type="CDD" id="cd04301">
    <property type="entry name" value="NAT_SF"/>
    <property type="match status" value="1"/>
</dbReference>
<dbReference type="EMBL" id="CP086654">
    <property type="protein sequence ID" value="UEX90388.1"/>
    <property type="molecule type" value="Genomic_DNA"/>
</dbReference>
<dbReference type="PROSITE" id="PS51186">
    <property type="entry name" value="GNAT"/>
    <property type="match status" value="1"/>
</dbReference>
<dbReference type="InterPro" id="IPR000182">
    <property type="entry name" value="GNAT_dom"/>
</dbReference>
<keyword evidence="3" id="KW-1185">Reference proteome</keyword>
<reference evidence="2 3" key="1">
    <citation type="journal article" date="2022" name="Pathogens">
        <title>Staphylococcus ratti sp. nov. Isolated from a Lab Rat.</title>
        <authorList>
            <person name="Kovarovic V."/>
            <person name="Sedlacek I."/>
            <person name="Petras P."/>
            <person name="Kralova S."/>
            <person name="Maslanova I."/>
            <person name="Svec P."/>
            <person name="Neumann-Schaal M."/>
            <person name="Botka T."/>
            <person name="Gelbicova T."/>
            <person name="Stankova E."/>
            <person name="Doskar J."/>
            <person name="Pantucek R."/>
        </authorList>
    </citation>
    <scope>NUCLEOTIDE SEQUENCE [LARGE SCALE GENOMIC DNA]</scope>
    <source>
        <strain evidence="2 3">CCM 9025</strain>
    </source>
</reference>
<dbReference type="Pfam" id="PF00583">
    <property type="entry name" value="Acetyltransf_1"/>
    <property type="match status" value="1"/>
</dbReference>
<evidence type="ECO:0000313" key="2">
    <source>
        <dbReference type="EMBL" id="UEX90388.1"/>
    </source>
</evidence>